<dbReference type="InterPro" id="IPR004839">
    <property type="entry name" value="Aminotransferase_I/II_large"/>
</dbReference>
<dbReference type="InterPro" id="IPR015424">
    <property type="entry name" value="PyrdxlP-dep_Trfase"/>
</dbReference>
<dbReference type="PROSITE" id="PS00599">
    <property type="entry name" value="AA_TRANSFER_CLASS_2"/>
    <property type="match status" value="1"/>
</dbReference>
<evidence type="ECO:0000256" key="1">
    <source>
        <dbReference type="ARBA" id="ARBA00001933"/>
    </source>
</evidence>
<dbReference type="PANTHER" id="PTHR13693:SF3">
    <property type="entry name" value="LD36009P"/>
    <property type="match status" value="1"/>
</dbReference>
<evidence type="ECO:0000313" key="6">
    <source>
        <dbReference type="EMBL" id="GGO79492.1"/>
    </source>
</evidence>
<proteinExistence type="inferred from homology"/>
<evidence type="ECO:0000256" key="4">
    <source>
        <dbReference type="RuleBase" id="RU003693"/>
    </source>
</evidence>
<evidence type="ECO:0000256" key="3">
    <source>
        <dbReference type="ARBA" id="ARBA00022898"/>
    </source>
</evidence>
<protein>
    <submittedName>
        <fullName evidence="6">Polyketide synthase</fullName>
    </submittedName>
</protein>
<keyword evidence="2" id="KW-0808">Transferase</keyword>
<comment type="caution">
    <text evidence="6">The sequence shown here is derived from an EMBL/GenBank/DDBJ whole genome shotgun (WGS) entry which is preliminary data.</text>
</comment>
<keyword evidence="7" id="KW-1185">Reference proteome</keyword>
<dbReference type="GO" id="GO:0016740">
    <property type="term" value="F:transferase activity"/>
    <property type="evidence" value="ECO:0007669"/>
    <property type="project" value="UniProtKB-KW"/>
</dbReference>
<name>A0A917ZAC3_9GAMM</name>
<dbReference type="InterPro" id="IPR015422">
    <property type="entry name" value="PyrdxlP-dep_Trfase_small"/>
</dbReference>
<dbReference type="Gene3D" id="3.90.1150.10">
    <property type="entry name" value="Aspartate Aminotransferase, domain 1"/>
    <property type="match status" value="1"/>
</dbReference>
<dbReference type="EMBL" id="BMLT01000003">
    <property type="protein sequence ID" value="GGO79492.1"/>
    <property type="molecule type" value="Genomic_DNA"/>
</dbReference>
<accession>A0A917ZAC3</accession>
<gene>
    <name evidence="6" type="primary">wcbT</name>
    <name evidence="6" type="ORF">GCM10011348_13890</name>
</gene>
<comment type="similarity">
    <text evidence="4">Belongs to the class-II pyridoxal-phosphate-dependent aminotransferase family.</text>
</comment>
<keyword evidence="3 4" id="KW-0663">Pyridoxal phosphate</keyword>
<dbReference type="CDD" id="cd06454">
    <property type="entry name" value="KBL_like"/>
    <property type="match status" value="1"/>
</dbReference>
<evidence type="ECO:0000256" key="2">
    <source>
        <dbReference type="ARBA" id="ARBA00022679"/>
    </source>
</evidence>
<dbReference type="InterPro" id="IPR001917">
    <property type="entry name" value="Aminotrans_II_pyridoxalP_BS"/>
</dbReference>
<evidence type="ECO:0000313" key="7">
    <source>
        <dbReference type="Proteomes" id="UP000599578"/>
    </source>
</evidence>
<evidence type="ECO:0000259" key="5">
    <source>
        <dbReference type="Pfam" id="PF00155"/>
    </source>
</evidence>
<dbReference type="PANTHER" id="PTHR13693">
    <property type="entry name" value="CLASS II AMINOTRANSFERASE/8-AMINO-7-OXONONANOATE SYNTHASE"/>
    <property type="match status" value="1"/>
</dbReference>
<dbReference type="Proteomes" id="UP000599578">
    <property type="component" value="Unassembled WGS sequence"/>
</dbReference>
<dbReference type="AlphaFoldDB" id="A0A917ZAC3"/>
<feature type="domain" description="Aminotransferase class I/classII large" evidence="5">
    <location>
        <begin position="102"/>
        <end position="445"/>
    </location>
</feature>
<dbReference type="InterPro" id="IPR050087">
    <property type="entry name" value="AON_synthase_class-II"/>
</dbReference>
<dbReference type="SUPFAM" id="SSF53383">
    <property type="entry name" value="PLP-dependent transferases"/>
    <property type="match status" value="1"/>
</dbReference>
<dbReference type="InterPro" id="IPR015421">
    <property type="entry name" value="PyrdxlP-dep_Trfase_major"/>
</dbReference>
<comment type="cofactor">
    <cofactor evidence="1 4">
        <name>pyridoxal 5'-phosphate</name>
        <dbReference type="ChEBI" id="CHEBI:597326"/>
    </cofactor>
</comment>
<dbReference type="Pfam" id="PF00155">
    <property type="entry name" value="Aminotran_1_2"/>
    <property type="match status" value="1"/>
</dbReference>
<dbReference type="Gene3D" id="3.40.640.10">
    <property type="entry name" value="Type I PLP-dependent aspartate aminotransferase-like (Major domain)"/>
    <property type="match status" value="1"/>
</dbReference>
<dbReference type="GO" id="GO:0030170">
    <property type="term" value="F:pyridoxal phosphate binding"/>
    <property type="evidence" value="ECO:0007669"/>
    <property type="project" value="InterPro"/>
</dbReference>
<dbReference type="RefSeq" id="WP_188859818.1">
    <property type="nucleotide sequence ID" value="NZ_BMLT01000003.1"/>
</dbReference>
<sequence length="452" mass="49519">MNKLNKGLFGLSGKAKESLIQKALEKRSARAAENDAAEAPRRSAFGTRKSVSDDLCRFDKLPGYKELLVQKLAADELKIDNPFFRLHDGIASATSVVNGQACINFSSYNYLDLSGHPRISGAAKAAIDQYGTSVSASRPVSGERPVQRDLEQALARIHGTDDAVVFVSGHATNVTSIGYLFGPKDLVLHDSLIHNSVLQGIQLSGAFRLSFPHNDWQALEQLLEQRRHEFERVLIVVEGIYSMDGDHPDLPRFIELKKRHKAFLMVDEAHSVGVMGARGHGIAEHYGIAGDEVDIWMGTLSKSLSGCGGYIAGEQALIDHLKFSAPGFLYSVGIPAPMAAASLEAIRVMEEEPDRVSRLCERSRYFLERAREAGLDTGRSAGYSVVPILCGSSIKAVRLSNMLLKRGINVQPIVYPAVEEKLARLRFFISCAHTEEQIDATVQAIVEAQHQI</sequence>
<organism evidence="6 7">
    <name type="scientific">Marinobacterium nitratireducens</name>
    <dbReference type="NCBI Taxonomy" id="518897"/>
    <lineage>
        <taxon>Bacteria</taxon>
        <taxon>Pseudomonadati</taxon>
        <taxon>Pseudomonadota</taxon>
        <taxon>Gammaproteobacteria</taxon>
        <taxon>Oceanospirillales</taxon>
        <taxon>Oceanospirillaceae</taxon>
        <taxon>Marinobacterium</taxon>
    </lineage>
</organism>
<reference evidence="6 7" key="1">
    <citation type="journal article" date="2014" name="Int. J. Syst. Evol. Microbiol.">
        <title>Complete genome sequence of Corynebacterium casei LMG S-19264T (=DSM 44701T), isolated from a smear-ripened cheese.</title>
        <authorList>
            <consortium name="US DOE Joint Genome Institute (JGI-PGF)"/>
            <person name="Walter F."/>
            <person name="Albersmeier A."/>
            <person name="Kalinowski J."/>
            <person name="Ruckert C."/>
        </authorList>
    </citation>
    <scope>NUCLEOTIDE SEQUENCE [LARGE SCALE GENOMIC DNA]</scope>
    <source>
        <strain evidence="6 7">CGMCC 1.7286</strain>
    </source>
</reference>